<protein>
    <submittedName>
        <fullName evidence="3">Relaxase/mobilization nuclease domain-containing protein</fullName>
    </submittedName>
</protein>
<dbReference type="Proteomes" id="UP000547643">
    <property type="component" value="Unassembled WGS sequence"/>
</dbReference>
<keyword evidence="1" id="KW-0175">Coiled coil</keyword>
<accession>A0A7X0XQ65</accession>
<name>A0A7X0XQ65_9LIST</name>
<comment type="caution">
    <text evidence="3">The sequence shown here is derived from an EMBL/GenBank/DDBJ whole genome shotgun (WGS) entry which is preliminary data.</text>
</comment>
<sequence>MAVTKIWSIRKTLYLAIQYILNPNKAVYVSSHACAPETADLEFALTLGQNSRSGGTNKAFHMIQSFKPEEITPEQAHEIGKQLLEQHLNGKYEYVLTTHVDTSHIHNHVIFNASSYVDHKKYNDCKKTYYQLRDASDALCAEHGLSVIPPNENKGISHYEWQMRQEGTSWKQELQKAIDNAIATTNSYSNFLTKMKLLGYEMKHGKHIAFRAKNQERFTRGKRLGEDYTEEQIKLRIQQKDTILNKKTKKISPTDKPLSIMIELENNKKAIENKGYEHWAKLHNLKQAAKTVNLLKEYNIDSLDELESHITHTHEQLQSLTKEIKDIEQNINQQHEIIKHLSTYKKTKDVYSAYHASKNKKAYFNRHTSSILLHQTASKALQKFQINPDTTPQNKLVENVSMLKSKQQNLSQEHRLLKKKMKDYQLINANIHQTLKSNVANEKDDHNR</sequence>
<evidence type="ECO:0000313" key="3">
    <source>
        <dbReference type="EMBL" id="MBC1778665.1"/>
    </source>
</evidence>
<dbReference type="EMBL" id="JAARUV010000002">
    <property type="protein sequence ID" value="MBC1778665.1"/>
    <property type="molecule type" value="Genomic_DNA"/>
</dbReference>
<dbReference type="AlphaFoldDB" id="A0A7X0XQ65"/>
<organism evidence="3 4">
    <name type="scientific">Listeria booriae</name>
    <dbReference type="NCBI Taxonomy" id="1552123"/>
    <lineage>
        <taxon>Bacteria</taxon>
        <taxon>Bacillati</taxon>
        <taxon>Bacillota</taxon>
        <taxon>Bacilli</taxon>
        <taxon>Bacillales</taxon>
        <taxon>Listeriaceae</taxon>
        <taxon>Listeria</taxon>
    </lineage>
</organism>
<dbReference type="RefSeq" id="WP_185494802.1">
    <property type="nucleotide sequence ID" value="NZ_JAARUV010000002.1"/>
</dbReference>
<feature type="domain" description="MobA/VirD2-like nuclease" evidence="2">
    <location>
        <begin position="19"/>
        <end position="145"/>
    </location>
</feature>
<dbReference type="InterPro" id="IPR005094">
    <property type="entry name" value="Endonuclease_MobA/VirD2"/>
</dbReference>
<evidence type="ECO:0000313" key="4">
    <source>
        <dbReference type="Proteomes" id="UP000547643"/>
    </source>
</evidence>
<reference evidence="3 4" key="1">
    <citation type="submission" date="2020-03" db="EMBL/GenBank/DDBJ databases">
        <title>Soil Listeria distribution.</title>
        <authorList>
            <person name="Liao J."/>
            <person name="Wiedmann M."/>
        </authorList>
    </citation>
    <scope>NUCLEOTIDE SEQUENCE [LARGE SCALE GENOMIC DNA]</scope>
    <source>
        <strain evidence="3 4">FSL L7-1017</strain>
    </source>
</reference>
<proteinExistence type="predicted"/>
<evidence type="ECO:0000256" key="1">
    <source>
        <dbReference type="SAM" id="Coils"/>
    </source>
</evidence>
<dbReference type="Pfam" id="PF03432">
    <property type="entry name" value="Relaxase"/>
    <property type="match status" value="1"/>
</dbReference>
<feature type="coiled-coil region" evidence="1">
    <location>
        <begin position="303"/>
        <end position="337"/>
    </location>
</feature>
<gene>
    <name evidence="3" type="ORF">HCA46_07450</name>
</gene>
<evidence type="ECO:0000259" key="2">
    <source>
        <dbReference type="Pfam" id="PF03432"/>
    </source>
</evidence>